<comment type="caution">
    <text evidence="7">The sequence shown here is derived from an EMBL/GenBank/DDBJ whole genome shotgun (WGS) entry which is preliminary data.</text>
</comment>
<sequence length="242" mass="23699">MVKLGVGVECASSRLGGSVSSKRATTATIGAMSPPTTLPWRLVVPVKGGAGAKSRLHPPPGVDREDLALALATDCLTACCAGMPPAHVLVVTSDPRAAAVAEGLGAVVVADPGAGLNAAVAAGRDHALRSSPGTPVAVLLGDLPALRPVDLVTALGAAAAHPMALVPDAAGEGSTLLTAVDGARLAPLFGTGSAAAHEAAGHVRLDLDLPRLRTDVDDDAALRAALALGVGPATLAVLAGTY</sequence>
<gene>
    <name evidence="7" type="primary">cofC</name>
    <name evidence="5" type="synonym">fbiD</name>
    <name evidence="7" type="ORF">GCM10009867_10080</name>
</gene>
<evidence type="ECO:0000256" key="5">
    <source>
        <dbReference type="HAMAP-Rule" id="MF_02114"/>
    </source>
</evidence>
<comment type="function">
    <text evidence="5">Guanylyltransferase that catalyzes the activation of phosphoenolpyruvate (PEP) as enolpyruvoyl-2-diphospho-5'-guanosine, via the condensation of PEP with GTP. It is involved in the biosynthesis of coenzyme F420, a hydride carrier cofactor.</text>
</comment>
<dbReference type="PANTHER" id="PTHR40392">
    <property type="entry name" value="2-PHOSPHO-L-LACTATE GUANYLYLTRANSFERASE"/>
    <property type="match status" value="1"/>
</dbReference>
<evidence type="ECO:0000256" key="3">
    <source>
        <dbReference type="ARBA" id="ARBA00022741"/>
    </source>
</evidence>
<dbReference type="InterPro" id="IPR029044">
    <property type="entry name" value="Nucleotide-diphossugar_trans"/>
</dbReference>
<dbReference type="PANTHER" id="PTHR40392:SF1">
    <property type="entry name" value="2-PHOSPHO-L-LACTATE GUANYLYLTRANSFERASE"/>
    <property type="match status" value="1"/>
</dbReference>
<keyword evidence="2 5" id="KW-0548">Nucleotidyltransferase</keyword>
<evidence type="ECO:0000256" key="1">
    <source>
        <dbReference type="ARBA" id="ARBA00022679"/>
    </source>
</evidence>
<comment type="similarity">
    <text evidence="5">Belongs to the CofC family.</text>
</comment>
<dbReference type="InterPro" id="IPR002835">
    <property type="entry name" value="CofC"/>
</dbReference>
<keyword evidence="4 5" id="KW-0342">GTP-binding</keyword>
<dbReference type="InterPro" id="IPR025877">
    <property type="entry name" value="MobA-like_NTP_Trfase"/>
</dbReference>
<dbReference type="Gene3D" id="3.90.550.10">
    <property type="entry name" value="Spore Coat Polysaccharide Biosynthesis Protein SpsA, Chain A"/>
    <property type="match status" value="1"/>
</dbReference>
<reference evidence="7 8" key="1">
    <citation type="journal article" date="2019" name="Int. J. Syst. Evol. Microbiol.">
        <title>The Global Catalogue of Microorganisms (GCM) 10K type strain sequencing project: providing services to taxonomists for standard genome sequencing and annotation.</title>
        <authorList>
            <consortium name="The Broad Institute Genomics Platform"/>
            <consortium name="The Broad Institute Genome Sequencing Center for Infectious Disease"/>
            <person name="Wu L."/>
            <person name="Ma J."/>
        </authorList>
    </citation>
    <scope>NUCLEOTIDE SEQUENCE [LARGE SCALE GENOMIC DNA]</scope>
    <source>
        <strain evidence="7 8">JCM 16378</strain>
    </source>
</reference>
<dbReference type="EMBL" id="BAAARN010000001">
    <property type="protein sequence ID" value="GAA2732980.1"/>
    <property type="molecule type" value="Genomic_DNA"/>
</dbReference>
<feature type="domain" description="MobA-like NTP transferase" evidence="6">
    <location>
        <begin position="84"/>
        <end position="178"/>
    </location>
</feature>
<evidence type="ECO:0000313" key="7">
    <source>
        <dbReference type="EMBL" id="GAA2732980.1"/>
    </source>
</evidence>
<comment type="pathway">
    <text evidence="5">Cofactor biosynthesis; coenzyme F420 biosynthesis.</text>
</comment>
<proteinExistence type="inferred from homology"/>
<dbReference type="SUPFAM" id="SSF53448">
    <property type="entry name" value="Nucleotide-diphospho-sugar transferases"/>
    <property type="match status" value="1"/>
</dbReference>
<dbReference type="Pfam" id="PF12804">
    <property type="entry name" value="NTP_transf_3"/>
    <property type="match status" value="1"/>
</dbReference>
<name>A0ABN3UII0_9MICO</name>
<keyword evidence="1 5" id="KW-0808">Transferase</keyword>
<dbReference type="EC" id="2.7.7.105" evidence="5"/>
<protein>
    <recommendedName>
        <fullName evidence="5">Phosphoenolpyruvate guanylyltransferase</fullName>
        <shortName evidence="5">PEP guanylyltransferase</shortName>
        <ecNumber evidence="5">2.7.7.105</ecNumber>
    </recommendedName>
</protein>
<keyword evidence="8" id="KW-1185">Reference proteome</keyword>
<feature type="binding site" evidence="5">
    <location>
        <position position="190"/>
    </location>
    <ligand>
        <name>phosphoenolpyruvate</name>
        <dbReference type="ChEBI" id="CHEBI:58702"/>
    </ligand>
</feature>
<evidence type="ECO:0000256" key="2">
    <source>
        <dbReference type="ARBA" id="ARBA00022695"/>
    </source>
</evidence>
<dbReference type="NCBIfam" id="TIGR03552">
    <property type="entry name" value="F420_cofC"/>
    <property type="match status" value="1"/>
</dbReference>
<dbReference type="HAMAP" id="MF_02114">
    <property type="entry name" value="CofC"/>
    <property type="match status" value="1"/>
</dbReference>
<dbReference type="Proteomes" id="UP001501326">
    <property type="component" value="Unassembled WGS sequence"/>
</dbReference>
<organism evidence="7 8">
    <name type="scientific">Pedococcus aerophilus</name>
    <dbReference type="NCBI Taxonomy" id="436356"/>
    <lineage>
        <taxon>Bacteria</taxon>
        <taxon>Bacillati</taxon>
        <taxon>Actinomycetota</taxon>
        <taxon>Actinomycetes</taxon>
        <taxon>Micrococcales</taxon>
        <taxon>Intrasporangiaceae</taxon>
        <taxon>Pedococcus</taxon>
    </lineage>
</organism>
<evidence type="ECO:0000256" key="4">
    <source>
        <dbReference type="ARBA" id="ARBA00023134"/>
    </source>
</evidence>
<feature type="binding site" evidence="5">
    <location>
        <position position="193"/>
    </location>
    <ligand>
        <name>phosphoenolpyruvate</name>
        <dbReference type="ChEBI" id="CHEBI:58702"/>
    </ligand>
</feature>
<comment type="caution">
    <text evidence="5">Lacks conserved residue(s) required for the propagation of feature annotation.</text>
</comment>
<accession>A0ABN3UII0</accession>
<evidence type="ECO:0000313" key="8">
    <source>
        <dbReference type="Proteomes" id="UP001501326"/>
    </source>
</evidence>
<comment type="catalytic activity">
    <reaction evidence="5">
        <text>phosphoenolpyruvate + GTP + H(+) = enolpyruvoyl-2-diphospho-5'-guanosine + diphosphate</text>
        <dbReference type="Rhea" id="RHEA:30519"/>
        <dbReference type="ChEBI" id="CHEBI:15378"/>
        <dbReference type="ChEBI" id="CHEBI:33019"/>
        <dbReference type="ChEBI" id="CHEBI:37565"/>
        <dbReference type="ChEBI" id="CHEBI:58702"/>
        <dbReference type="ChEBI" id="CHEBI:143701"/>
        <dbReference type="EC" id="2.7.7.105"/>
    </reaction>
</comment>
<evidence type="ECO:0000259" key="6">
    <source>
        <dbReference type="Pfam" id="PF12804"/>
    </source>
</evidence>
<keyword evidence="3 5" id="KW-0547">Nucleotide-binding</keyword>
<dbReference type="GO" id="GO:0016779">
    <property type="term" value="F:nucleotidyltransferase activity"/>
    <property type="evidence" value="ECO:0007669"/>
    <property type="project" value="UniProtKB-KW"/>
</dbReference>